<dbReference type="InterPro" id="IPR016163">
    <property type="entry name" value="Ald_DH_C"/>
</dbReference>
<evidence type="ECO:0000256" key="2">
    <source>
        <dbReference type="ARBA" id="ARBA00023002"/>
    </source>
</evidence>
<dbReference type="Gene3D" id="3.40.605.10">
    <property type="entry name" value="Aldehyde Dehydrogenase, Chain A, domain 1"/>
    <property type="match status" value="1"/>
</dbReference>
<proteinExistence type="inferred from homology"/>
<dbReference type="Gene3D" id="3.40.309.10">
    <property type="entry name" value="Aldehyde Dehydrogenase, Chain A, domain 2"/>
    <property type="match status" value="1"/>
</dbReference>
<dbReference type="EMBL" id="RHFF01000020">
    <property type="protein sequence ID" value="TGD37045.1"/>
    <property type="molecule type" value="Genomic_DNA"/>
</dbReference>
<evidence type="ECO:0000256" key="5">
    <source>
        <dbReference type="PROSITE-ProRule" id="PRU10007"/>
    </source>
</evidence>
<organism evidence="8 9">
    <name type="scientific">Brevibacterium aurantiacum</name>
    <dbReference type="NCBI Taxonomy" id="273384"/>
    <lineage>
        <taxon>Bacteria</taxon>
        <taxon>Bacillati</taxon>
        <taxon>Actinomycetota</taxon>
        <taxon>Actinomycetes</taxon>
        <taxon>Micrococcales</taxon>
        <taxon>Brevibacteriaceae</taxon>
        <taxon>Brevibacterium</taxon>
    </lineage>
</organism>
<dbReference type="InterPro" id="IPR016162">
    <property type="entry name" value="Ald_DH_N"/>
</dbReference>
<evidence type="ECO:0000313" key="8">
    <source>
        <dbReference type="EMBL" id="TGD37045.1"/>
    </source>
</evidence>
<dbReference type="GO" id="GO:0006081">
    <property type="term" value="P:aldehyde metabolic process"/>
    <property type="evidence" value="ECO:0007669"/>
    <property type="project" value="InterPro"/>
</dbReference>
<feature type="active site" evidence="4 5">
    <location>
        <position position="221"/>
    </location>
</feature>
<dbReference type="PANTHER" id="PTHR43570">
    <property type="entry name" value="ALDEHYDE DEHYDROGENASE"/>
    <property type="match status" value="1"/>
</dbReference>
<gene>
    <name evidence="8" type="ORF">EB834_17215</name>
</gene>
<accession>A0A4Z0KER9</accession>
<comment type="caution">
    <text evidence="8">The sequence shown here is derived from an EMBL/GenBank/DDBJ whole genome shotgun (WGS) entry which is preliminary data.</text>
</comment>
<dbReference type="GO" id="GO:0005737">
    <property type="term" value="C:cytoplasm"/>
    <property type="evidence" value="ECO:0007669"/>
    <property type="project" value="TreeGrafter"/>
</dbReference>
<evidence type="ECO:0000259" key="7">
    <source>
        <dbReference type="Pfam" id="PF00171"/>
    </source>
</evidence>
<dbReference type="GO" id="GO:0004029">
    <property type="term" value="F:aldehyde dehydrogenase (NAD+) activity"/>
    <property type="evidence" value="ECO:0007669"/>
    <property type="project" value="TreeGrafter"/>
</dbReference>
<dbReference type="InterPro" id="IPR016160">
    <property type="entry name" value="Ald_DH_CS_CYS"/>
</dbReference>
<dbReference type="InterPro" id="IPR029510">
    <property type="entry name" value="Ald_DH_CS_GLU"/>
</dbReference>
<evidence type="ECO:0000256" key="1">
    <source>
        <dbReference type="ARBA" id="ARBA00009986"/>
    </source>
</evidence>
<dbReference type="PROSITE" id="PS00687">
    <property type="entry name" value="ALDEHYDE_DEHYDR_GLU"/>
    <property type="match status" value="1"/>
</dbReference>
<dbReference type="RefSeq" id="WP_135448238.1">
    <property type="nucleotide sequence ID" value="NZ_RHFF01000020.1"/>
</dbReference>
<evidence type="ECO:0000256" key="6">
    <source>
        <dbReference type="RuleBase" id="RU003345"/>
    </source>
</evidence>
<dbReference type="Pfam" id="PF00171">
    <property type="entry name" value="Aldedh"/>
    <property type="match status" value="1"/>
</dbReference>
<name>A0A4Z0KER9_BREAU</name>
<evidence type="ECO:0000256" key="3">
    <source>
        <dbReference type="PIRNR" id="PIRNR036492"/>
    </source>
</evidence>
<dbReference type="PANTHER" id="PTHR43570:SF16">
    <property type="entry name" value="ALDEHYDE DEHYDROGENASE TYPE III, ISOFORM Q"/>
    <property type="match status" value="1"/>
</dbReference>
<feature type="domain" description="Aldehyde dehydrogenase" evidence="7">
    <location>
        <begin position="15"/>
        <end position="450"/>
    </location>
</feature>
<dbReference type="InterPro" id="IPR012394">
    <property type="entry name" value="Aldehyde_DH_NAD(P)"/>
</dbReference>
<evidence type="ECO:0000313" key="9">
    <source>
        <dbReference type="Proteomes" id="UP000297736"/>
    </source>
</evidence>
<reference evidence="8 9" key="1">
    <citation type="submission" date="2018-10" db="EMBL/GenBank/DDBJ databases">
        <title>Brevibacterium genomes from Austrain hard cheese rinds.</title>
        <authorList>
            <person name="Anast J.M."/>
            <person name="Dzieciol M."/>
            <person name="Schultz D.L."/>
            <person name="Mann E."/>
            <person name="Wagner M."/>
            <person name="Schmitz-Esser S."/>
        </authorList>
    </citation>
    <scope>NUCLEOTIDE SEQUENCE [LARGE SCALE GENOMIC DNA]</scope>
    <source>
        <strain evidence="8 9">L261</strain>
    </source>
</reference>
<keyword evidence="2 3" id="KW-0560">Oxidoreductase</keyword>
<dbReference type="Proteomes" id="UP000297736">
    <property type="component" value="Unassembled WGS sequence"/>
</dbReference>
<comment type="similarity">
    <text evidence="1 3 6">Belongs to the aldehyde dehydrogenase family.</text>
</comment>
<dbReference type="PIRSF" id="PIRSF036492">
    <property type="entry name" value="ALDH"/>
    <property type="match status" value="1"/>
</dbReference>
<dbReference type="InterPro" id="IPR015590">
    <property type="entry name" value="Aldehyde_DH_dom"/>
</dbReference>
<dbReference type="AlphaFoldDB" id="A0A4Z0KER9"/>
<dbReference type="PROSITE" id="PS00070">
    <property type="entry name" value="ALDEHYDE_DEHYDR_CYS"/>
    <property type="match status" value="1"/>
</dbReference>
<dbReference type="SUPFAM" id="SSF53720">
    <property type="entry name" value="ALDH-like"/>
    <property type="match status" value="1"/>
</dbReference>
<evidence type="ECO:0000256" key="4">
    <source>
        <dbReference type="PIRSR" id="PIRSR036492-1"/>
    </source>
</evidence>
<sequence>MSTAQLDTTDAAPLEHTDLSEVERILNSQREAQLSEGNPSVATRRDRVSRLAVLLLDNIEEIGKALSDDYGNRPYQLTRAFEGTAWVADHLSALADLESWVQPTEVPGGYIKPQPKGVVGVIGTWNFPVILSFDPVMGALAAGNRVMLSFTEFHPRTARLLSGLIEEVFDETEFAIVAGDLQTVKEFSTLPFDHIFFTGSPTVGSIVAQNAAKNLAPVTLELGGKNPVIVARNADLELAAHRVAGTRALNAGQICLCPDYVFVPRELRDEFVEGLRREFTASFPDYLNNPGVVSIVDDRNFDRVVGLLDDAVSKGATKITVAPDDELASLPNRERRLVPPTILLDVPAHARLASEEIFGPIIAVYAYDDIDEAIKYVAERPHPLGAYWYGQEDADFRRFLDNTLSGGVTLNDGISHAFVPGAPFGGVGHSGHGAYHGKASFTTFSHYRTVMTAAAEQGVSDGLLGRAVLDEDLNTAVKAGIAESAAKFREFLAD</sequence>
<protein>
    <recommendedName>
        <fullName evidence="3">Aldehyde dehydrogenase</fullName>
    </recommendedName>
</protein>
<dbReference type="InterPro" id="IPR016161">
    <property type="entry name" value="Ald_DH/histidinol_DH"/>
</dbReference>
<feature type="active site" evidence="4">
    <location>
        <position position="255"/>
    </location>
</feature>